<evidence type="ECO:0000256" key="1">
    <source>
        <dbReference type="ARBA" id="ARBA00004886"/>
    </source>
</evidence>
<dbReference type="InterPro" id="IPR008792">
    <property type="entry name" value="PQQD"/>
</dbReference>
<dbReference type="EMBL" id="JBHTIW010000029">
    <property type="protein sequence ID" value="MFD0923145.1"/>
    <property type="molecule type" value="Genomic_DNA"/>
</dbReference>
<comment type="subunit">
    <text evidence="2">Monomer. Interacts with PqqE.</text>
</comment>
<dbReference type="Gene3D" id="1.10.10.1150">
    <property type="entry name" value="Coenzyme PQQ synthesis protein D (PqqD)"/>
    <property type="match status" value="1"/>
</dbReference>
<dbReference type="Pfam" id="PF05402">
    <property type="entry name" value="PqqD"/>
    <property type="match status" value="1"/>
</dbReference>
<sequence>MNAELRSSSRPRLASHVRLGMDRVREEYVLMGPESVLVLNPTGASVLDLCDGRRTIAEISESLRGRYDRVADDEIADFLTRLVAKRWVEIDGD</sequence>
<comment type="caution">
    <text evidence="4">The sequence shown here is derived from an EMBL/GenBank/DDBJ whole genome shotgun (WGS) entry which is preliminary data.</text>
</comment>
<evidence type="ECO:0000256" key="3">
    <source>
        <dbReference type="ARBA" id="ARBA00022905"/>
    </source>
</evidence>
<comment type="pathway">
    <text evidence="1">Cofactor biosynthesis; pyrroloquinoline quinone biosynthesis.</text>
</comment>
<dbReference type="Proteomes" id="UP001597018">
    <property type="component" value="Unassembled WGS sequence"/>
</dbReference>
<evidence type="ECO:0000256" key="2">
    <source>
        <dbReference type="ARBA" id="ARBA00011741"/>
    </source>
</evidence>
<dbReference type="InterPro" id="IPR041881">
    <property type="entry name" value="PqqD_sf"/>
</dbReference>
<name>A0ABW3G0W3_9PSEU</name>
<accession>A0ABW3G0W3</accession>
<reference evidence="5" key="1">
    <citation type="journal article" date="2019" name="Int. J. Syst. Evol. Microbiol.">
        <title>The Global Catalogue of Microorganisms (GCM) 10K type strain sequencing project: providing services to taxonomists for standard genome sequencing and annotation.</title>
        <authorList>
            <consortium name="The Broad Institute Genomics Platform"/>
            <consortium name="The Broad Institute Genome Sequencing Center for Infectious Disease"/>
            <person name="Wu L."/>
            <person name="Ma J."/>
        </authorList>
    </citation>
    <scope>NUCLEOTIDE SEQUENCE [LARGE SCALE GENOMIC DNA]</scope>
    <source>
        <strain evidence="5">CCUG 56401</strain>
    </source>
</reference>
<gene>
    <name evidence="4" type="primary">pqqD</name>
    <name evidence="4" type="ORF">ACFQ16_25650</name>
</gene>
<keyword evidence="3" id="KW-0884">PQQ biosynthesis</keyword>
<keyword evidence="5" id="KW-1185">Reference proteome</keyword>
<protein>
    <submittedName>
        <fullName evidence="4">Pyrroloquinoline quinone biosynthesis peptide chaperone PqqD</fullName>
    </submittedName>
</protein>
<proteinExistence type="predicted"/>
<evidence type="ECO:0000313" key="5">
    <source>
        <dbReference type="Proteomes" id="UP001597018"/>
    </source>
</evidence>
<dbReference type="NCBIfam" id="TIGR03859">
    <property type="entry name" value="PQQ_PqqD"/>
    <property type="match status" value="1"/>
</dbReference>
<organism evidence="4 5">
    <name type="scientific">Saccharopolyspora rosea</name>
    <dbReference type="NCBI Taxonomy" id="524884"/>
    <lineage>
        <taxon>Bacteria</taxon>
        <taxon>Bacillati</taxon>
        <taxon>Actinomycetota</taxon>
        <taxon>Actinomycetes</taxon>
        <taxon>Pseudonocardiales</taxon>
        <taxon>Pseudonocardiaceae</taxon>
        <taxon>Saccharopolyspora</taxon>
    </lineage>
</organism>
<dbReference type="InterPro" id="IPR022479">
    <property type="entry name" value="PqqD_bac"/>
</dbReference>
<dbReference type="RefSeq" id="WP_263247183.1">
    <property type="nucleotide sequence ID" value="NZ_BAABLT010000028.1"/>
</dbReference>
<evidence type="ECO:0000313" key="4">
    <source>
        <dbReference type="EMBL" id="MFD0923145.1"/>
    </source>
</evidence>